<sequence>MTVEPRLQTLLQLVDGIVWEGDPASLVHSFVSDKVEALLGYTAGEWLAAPDFWMAHIHPEDRERVLEEVRAQSAACAPFELEYRMLARDGRAVWFRDRVTPLVTGGQPVRLGGVMTDITRLREDEARMQGLHRRFEQVFAAMPIACGVVRARDGQMMAVNSAWLSLLGFAREDVLGQPARNLNLWADPADRERVGEALGTHGRIHETEFRIRARGGQVLDVLSSLEPVEFGGEDCLLYMMVDITGRKRAEAELQGSREVFHALFEHSPEAIVLLDPHAPDVNWKIVDCNGAACAMNGYTREELLGQSVHLLRPEPVALDGRELQEQRRYLEQLRNRGKTRFESLHRRKDGSLYPVEISTTTVHIGDRELVLGIDRDVTERHEAEAALEKSRAQLRQQQEMLEMVFTSVPDAIFLVDPHSSDVDWKIVACNGAACTMNGYTREELIGQPVGLLDVEPIPLEQKRAFLEELRKQGLFRFPALHRRKGGEVYPVEIVLSVVQHGGQELVLGIDRDITEQRRASEALERSHTRFRSLVQNSSDIITVLNRGGYVTYATSSLTALLGYEVDEVLGQPSLAYMHPDEYPAIRDTFAEVVCGGPGAVGRLTSRYLHKDGSWRWMEWVATNRLNDPSVCGLVLNTRDVTERRLADEALKASRERLLVSEKLAGLGRLTAGLAHEINTPLAATMNYLHEAERLAEEYRASVGHPDVTDADHSEIAAELKSTLEEAGKTTARIGEFIRTMRGHTRDTASGVQEFDAVRLASETLLMLAHQARGAQTDLLLEQSKDPVRLRGEPGRFTQVLTNLVVNAIHACEAAEQARRVTVAFEVQSGQTVMRVEDTGTGIGADVLPRIFDPLFTTKDVGKGTGLGLAIIHDIVTGHFGGTIEVRTEPGQGTTFGVTFPG</sequence>
<dbReference type="OrthoDB" id="9784397at2"/>
<feature type="domain" description="PAS" evidence="7">
    <location>
        <begin position="3"/>
        <end position="70"/>
    </location>
</feature>
<dbReference type="SUPFAM" id="SSF55874">
    <property type="entry name" value="ATPase domain of HSP90 chaperone/DNA topoisomerase II/histidine kinase"/>
    <property type="match status" value="1"/>
</dbReference>
<dbReference type="InterPro" id="IPR036890">
    <property type="entry name" value="HATPase_C_sf"/>
</dbReference>
<evidence type="ECO:0000259" key="8">
    <source>
        <dbReference type="PROSITE" id="PS50113"/>
    </source>
</evidence>
<dbReference type="InterPro" id="IPR004358">
    <property type="entry name" value="Sig_transdc_His_kin-like_C"/>
</dbReference>
<feature type="domain" description="PAS" evidence="7">
    <location>
        <begin position="153"/>
        <end position="198"/>
    </location>
</feature>
<dbReference type="InterPro" id="IPR035965">
    <property type="entry name" value="PAS-like_dom_sf"/>
</dbReference>
<keyword evidence="4" id="KW-0808">Transferase</keyword>
<comment type="catalytic activity">
    <reaction evidence="1">
        <text>ATP + protein L-histidine = ADP + protein N-phospho-L-histidine.</text>
        <dbReference type="EC" id="2.7.13.3"/>
    </reaction>
</comment>
<dbReference type="EMBL" id="FWWU01000004">
    <property type="protein sequence ID" value="SMB79659.1"/>
    <property type="molecule type" value="Genomic_DNA"/>
</dbReference>
<keyword evidence="5" id="KW-0418">Kinase</keyword>
<dbReference type="Gene3D" id="3.30.565.10">
    <property type="entry name" value="Histidine kinase-like ATPase, C-terminal domain"/>
    <property type="match status" value="1"/>
</dbReference>
<dbReference type="SMART" id="SM00091">
    <property type="entry name" value="PAS"/>
    <property type="match status" value="5"/>
</dbReference>
<dbReference type="EC" id="2.7.13.3" evidence="2"/>
<dbReference type="InterPro" id="IPR001610">
    <property type="entry name" value="PAC"/>
</dbReference>
<evidence type="ECO:0000256" key="5">
    <source>
        <dbReference type="ARBA" id="ARBA00022777"/>
    </source>
</evidence>
<proteinExistence type="predicted"/>
<gene>
    <name evidence="9" type="ORF">SAMN00790413_05296</name>
</gene>
<dbReference type="AlphaFoldDB" id="A0A1W1UF42"/>
<feature type="domain" description="PAC" evidence="8">
    <location>
        <begin position="79"/>
        <end position="130"/>
    </location>
</feature>
<keyword evidence="10" id="KW-1185">Reference proteome</keyword>
<feature type="domain" description="Histidine kinase" evidence="6">
    <location>
        <begin position="672"/>
        <end position="901"/>
    </location>
</feature>
<dbReference type="Pfam" id="PF02518">
    <property type="entry name" value="HATPase_c"/>
    <property type="match status" value="1"/>
</dbReference>
<dbReference type="PANTHER" id="PTHR43304">
    <property type="entry name" value="PHYTOCHROME-LIKE PROTEIN CPH1"/>
    <property type="match status" value="1"/>
</dbReference>
<organism evidence="9 10">
    <name type="scientific">Deinococcus hopiensis KR-140</name>
    <dbReference type="NCBI Taxonomy" id="695939"/>
    <lineage>
        <taxon>Bacteria</taxon>
        <taxon>Thermotogati</taxon>
        <taxon>Deinococcota</taxon>
        <taxon>Deinococci</taxon>
        <taxon>Deinococcales</taxon>
        <taxon>Deinococcaceae</taxon>
        <taxon>Deinococcus</taxon>
    </lineage>
</organism>
<name>A0A1W1UF42_9DEIO</name>
<dbReference type="STRING" id="695939.SAMN00790413_05296"/>
<dbReference type="CDD" id="cd00130">
    <property type="entry name" value="PAS"/>
    <property type="match status" value="5"/>
</dbReference>
<dbReference type="Proteomes" id="UP000192582">
    <property type="component" value="Unassembled WGS sequence"/>
</dbReference>
<dbReference type="PROSITE" id="PS50109">
    <property type="entry name" value="HIS_KIN"/>
    <property type="match status" value="1"/>
</dbReference>
<evidence type="ECO:0000256" key="2">
    <source>
        <dbReference type="ARBA" id="ARBA00012438"/>
    </source>
</evidence>
<dbReference type="InterPro" id="IPR003594">
    <property type="entry name" value="HATPase_dom"/>
</dbReference>
<dbReference type="SMART" id="SM00086">
    <property type="entry name" value="PAC"/>
    <property type="match status" value="5"/>
</dbReference>
<feature type="domain" description="PAC" evidence="8">
    <location>
        <begin position="205"/>
        <end position="255"/>
    </location>
</feature>
<dbReference type="GO" id="GO:0000155">
    <property type="term" value="F:phosphorelay sensor kinase activity"/>
    <property type="evidence" value="ECO:0007669"/>
    <property type="project" value="InterPro"/>
</dbReference>
<dbReference type="Pfam" id="PF13426">
    <property type="entry name" value="PAS_9"/>
    <property type="match status" value="3"/>
</dbReference>
<feature type="domain" description="PAC" evidence="8">
    <location>
        <begin position="339"/>
        <end position="389"/>
    </location>
</feature>
<evidence type="ECO:0000259" key="6">
    <source>
        <dbReference type="PROSITE" id="PS50109"/>
    </source>
</evidence>
<feature type="domain" description="PAS" evidence="7">
    <location>
        <begin position="397"/>
        <end position="454"/>
    </location>
</feature>
<reference evidence="9 10" key="1">
    <citation type="submission" date="2017-04" db="EMBL/GenBank/DDBJ databases">
        <authorList>
            <person name="Afonso C.L."/>
            <person name="Miller P.J."/>
            <person name="Scott M.A."/>
            <person name="Spackman E."/>
            <person name="Goraichik I."/>
            <person name="Dimitrov K.M."/>
            <person name="Suarez D.L."/>
            <person name="Swayne D.E."/>
        </authorList>
    </citation>
    <scope>NUCLEOTIDE SEQUENCE [LARGE SCALE GENOMIC DNA]</scope>
    <source>
        <strain evidence="9 10">KR-140</strain>
    </source>
</reference>
<accession>A0A1W1UF42</accession>
<dbReference type="CDD" id="cd00082">
    <property type="entry name" value="HisKA"/>
    <property type="match status" value="1"/>
</dbReference>
<dbReference type="SMART" id="SM00387">
    <property type="entry name" value="HATPase_c"/>
    <property type="match status" value="1"/>
</dbReference>
<dbReference type="PANTHER" id="PTHR43304:SF1">
    <property type="entry name" value="PAC DOMAIN-CONTAINING PROTEIN"/>
    <property type="match status" value="1"/>
</dbReference>
<evidence type="ECO:0000259" key="7">
    <source>
        <dbReference type="PROSITE" id="PS50112"/>
    </source>
</evidence>
<feature type="domain" description="PAC" evidence="8">
    <location>
        <begin position="475"/>
        <end position="525"/>
    </location>
</feature>
<protein>
    <recommendedName>
        <fullName evidence="2">histidine kinase</fullName>
        <ecNumber evidence="2">2.7.13.3</ecNumber>
    </recommendedName>
</protein>
<evidence type="ECO:0000256" key="3">
    <source>
        <dbReference type="ARBA" id="ARBA00022553"/>
    </source>
</evidence>
<dbReference type="InterPro" id="IPR000014">
    <property type="entry name" value="PAS"/>
</dbReference>
<dbReference type="RefSeq" id="WP_084045541.1">
    <property type="nucleotide sequence ID" value="NZ_FWWU01000004.1"/>
</dbReference>
<dbReference type="Pfam" id="PF08447">
    <property type="entry name" value="PAS_3"/>
    <property type="match status" value="2"/>
</dbReference>
<feature type="domain" description="PAS" evidence="7">
    <location>
        <begin position="256"/>
        <end position="314"/>
    </location>
</feature>
<dbReference type="InterPro" id="IPR000700">
    <property type="entry name" value="PAS-assoc_C"/>
</dbReference>
<dbReference type="SUPFAM" id="SSF55785">
    <property type="entry name" value="PYP-like sensor domain (PAS domain)"/>
    <property type="match status" value="5"/>
</dbReference>
<dbReference type="InterPro" id="IPR013655">
    <property type="entry name" value="PAS_fold_3"/>
</dbReference>
<dbReference type="InterPro" id="IPR005467">
    <property type="entry name" value="His_kinase_dom"/>
</dbReference>
<dbReference type="Gene3D" id="3.30.450.20">
    <property type="entry name" value="PAS domain"/>
    <property type="match status" value="5"/>
</dbReference>
<dbReference type="InterPro" id="IPR003661">
    <property type="entry name" value="HisK_dim/P_dom"/>
</dbReference>
<feature type="domain" description="PAC" evidence="8">
    <location>
        <begin position="601"/>
        <end position="652"/>
    </location>
</feature>
<dbReference type="Gene3D" id="1.10.287.130">
    <property type="match status" value="1"/>
</dbReference>
<evidence type="ECO:0000313" key="10">
    <source>
        <dbReference type="Proteomes" id="UP000192582"/>
    </source>
</evidence>
<dbReference type="PRINTS" id="PR00344">
    <property type="entry name" value="BCTRLSENSOR"/>
</dbReference>
<keyword evidence="3" id="KW-0597">Phosphoprotein</keyword>
<dbReference type="PROSITE" id="PS50113">
    <property type="entry name" value="PAC"/>
    <property type="match status" value="5"/>
</dbReference>
<evidence type="ECO:0000256" key="1">
    <source>
        <dbReference type="ARBA" id="ARBA00000085"/>
    </source>
</evidence>
<dbReference type="InterPro" id="IPR052162">
    <property type="entry name" value="Sensor_kinase/Photoreceptor"/>
</dbReference>
<evidence type="ECO:0000256" key="4">
    <source>
        <dbReference type="ARBA" id="ARBA00022679"/>
    </source>
</evidence>
<dbReference type="NCBIfam" id="TIGR00229">
    <property type="entry name" value="sensory_box"/>
    <property type="match status" value="5"/>
</dbReference>
<feature type="domain" description="PAS" evidence="7">
    <location>
        <begin position="526"/>
        <end position="596"/>
    </location>
</feature>
<evidence type="ECO:0000313" key="9">
    <source>
        <dbReference type="EMBL" id="SMB79659.1"/>
    </source>
</evidence>
<dbReference type="PROSITE" id="PS50112">
    <property type="entry name" value="PAS"/>
    <property type="match status" value="5"/>
</dbReference>